<keyword evidence="3" id="KW-1185">Reference proteome</keyword>
<evidence type="ECO:0000313" key="2">
    <source>
        <dbReference type="EMBL" id="CAI4216358.1"/>
    </source>
</evidence>
<feature type="compositionally biased region" description="Low complexity" evidence="1">
    <location>
        <begin position="1"/>
        <end position="17"/>
    </location>
</feature>
<sequence>MSSNDTTSDLNSNNNMNRPAEVPFRHGSIGADQNAFSWSEQLRTRAESSVTGQRPSFALGNSFSTSPPRNGSIQSSQGYVRPSTEMHAPPAQAASVKQKQPERRKPDAFQERILKGDFYMD</sequence>
<organism evidence="2 3">
    <name type="scientific">Parascedosporium putredinis</name>
    <dbReference type="NCBI Taxonomy" id="1442378"/>
    <lineage>
        <taxon>Eukaryota</taxon>
        <taxon>Fungi</taxon>
        <taxon>Dikarya</taxon>
        <taxon>Ascomycota</taxon>
        <taxon>Pezizomycotina</taxon>
        <taxon>Sordariomycetes</taxon>
        <taxon>Hypocreomycetidae</taxon>
        <taxon>Microascales</taxon>
        <taxon>Microascaceae</taxon>
        <taxon>Parascedosporium</taxon>
    </lineage>
</organism>
<feature type="region of interest" description="Disordered" evidence="1">
    <location>
        <begin position="1"/>
        <end position="28"/>
    </location>
</feature>
<protein>
    <submittedName>
        <fullName evidence="2">Uncharacterized protein</fullName>
    </submittedName>
</protein>
<evidence type="ECO:0000313" key="3">
    <source>
        <dbReference type="Proteomes" id="UP000838763"/>
    </source>
</evidence>
<dbReference type="OrthoDB" id="5384020at2759"/>
<dbReference type="Proteomes" id="UP000838763">
    <property type="component" value="Unassembled WGS sequence"/>
</dbReference>
<evidence type="ECO:0000256" key="1">
    <source>
        <dbReference type="SAM" id="MobiDB-lite"/>
    </source>
</evidence>
<dbReference type="AlphaFoldDB" id="A0A9P1MD20"/>
<feature type="compositionally biased region" description="Basic and acidic residues" evidence="1">
    <location>
        <begin position="99"/>
        <end position="115"/>
    </location>
</feature>
<accession>A0A9P1MD20</accession>
<name>A0A9P1MD20_9PEZI</name>
<gene>
    <name evidence="2" type="ORF">PPNO1_LOCUS6014</name>
</gene>
<feature type="region of interest" description="Disordered" evidence="1">
    <location>
        <begin position="40"/>
        <end position="121"/>
    </location>
</feature>
<feature type="compositionally biased region" description="Polar residues" evidence="1">
    <location>
        <begin position="40"/>
        <end position="78"/>
    </location>
</feature>
<dbReference type="EMBL" id="CALLCH030000015">
    <property type="protein sequence ID" value="CAI4216358.1"/>
    <property type="molecule type" value="Genomic_DNA"/>
</dbReference>
<reference evidence="2" key="1">
    <citation type="submission" date="2022-11" db="EMBL/GenBank/DDBJ databases">
        <authorList>
            <person name="Scott C."/>
            <person name="Bruce N."/>
        </authorList>
    </citation>
    <scope>NUCLEOTIDE SEQUENCE</scope>
</reference>
<proteinExistence type="predicted"/>
<comment type="caution">
    <text evidence="2">The sequence shown here is derived from an EMBL/GenBank/DDBJ whole genome shotgun (WGS) entry which is preliminary data.</text>
</comment>